<protein>
    <recommendedName>
        <fullName evidence="3">Endonuclease/exonuclease/phosphatase domain-containing protein</fullName>
    </recommendedName>
</protein>
<sequence>GTKTISYGCVGGDFNEVLHAWEKEGGVPRSQRCLDNFKEAFEYCELGDLGFAGDAFMWRNNSHTAEKYIKERLDHVVATQGWCARFPAYRVVNGDPRHSDHRPIIIDTAGAAAVRRN</sequence>
<reference evidence="2" key="1">
    <citation type="journal article" date="2013" name="Nature">
        <title>Draft genome of the wheat A-genome progenitor Triticum urartu.</title>
        <authorList>
            <person name="Ling H.Q."/>
            <person name="Zhao S."/>
            <person name="Liu D."/>
            <person name="Wang J."/>
            <person name="Sun H."/>
            <person name="Zhang C."/>
            <person name="Fan H."/>
            <person name="Li D."/>
            <person name="Dong L."/>
            <person name="Tao Y."/>
            <person name="Gao C."/>
            <person name="Wu H."/>
            <person name="Li Y."/>
            <person name="Cui Y."/>
            <person name="Guo X."/>
            <person name="Zheng S."/>
            <person name="Wang B."/>
            <person name="Yu K."/>
            <person name="Liang Q."/>
            <person name="Yang W."/>
            <person name="Lou X."/>
            <person name="Chen J."/>
            <person name="Feng M."/>
            <person name="Jian J."/>
            <person name="Zhang X."/>
            <person name="Luo G."/>
            <person name="Jiang Y."/>
            <person name="Liu J."/>
            <person name="Wang Z."/>
            <person name="Sha Y."/>
            <person name="Zhang B."/>
            <person name="Wu H."/>
            <person name="Tang D."/>
            <person name="Shen Q."/>
            <person name="Xue P."/>
            <person name="Zou S."/>
            <person name="Wang X."/>
            <person name="Liu X."/>
            <person name="Wang F."/>
            <person name="Yang Y."/>
            <person name="An X."/>
            <person name="Dong Z."/>
            <person name="Zhang K."/>
            <person name="Zhang X."/>
            <person name="Luo M.C."/>
            <person name="Dvorak J."/>
            <person name="Tong Y."/>
            <person name="Wang J."/>
            <person name="Yang H."/>
            <person name="Li Z."/>
            <person name="Wang D."/>
            <person name="Zhang A."/>
            <person name="Wang J."/>
        </authorList>
    </citation>
    <scope>NUCLEOTIDE SEQUENCE</scope>
    <source>
        <strain evidence="2">cv. G1812</strain>
    </source>
</reference>
<proteinExistence type="predicted"/>
<reference evidence="1" key="3">
    <citation type="submission" date="2022-06" db="UniProtKB">
        <authorList>
            <consortium name="EnsemblPlants"/>
        </authorList>
    </citation>
    <scope>IDENTIFICATION</scope>
</reference>
<dbReference type="InterPro" id="IPR036691">
    <property type="entry name" value="Endo/exonu/phosph_ase_sf"/>
</dbReference>
<dbReference type="SUPFAM" id="SSF56219">
    <property type="entry name" value="DNase I-like"/>
    <property type="match status" value="1"/>
</dbReference>
<name>A0A8R7UJZ0_TRIUA</name>
<accession>A0A8R7UJZ0</accession>
<organism evidence="1 2">
    <name type="scientific">Triticum urartu</name>
    <name type="common">Red wild einkorn</name>
    <name type="synonym">Crithodium urartu</name>
    <dbReference type="NCBI Taxonomy" id="4572"/>
    <lineage>
        <taxon>Eukaryota</taxon>
        <taxon>Viridiplantae</taxon>
        <taxon>Streptophyta</taxon>
        <taxon>Embryophyta</taxon>
        <taxon>Tracheophyta</taxon>
        <taxon>Spermatophyta</taxon>
        <taxon>Magnoliopsida</taxon>
        <taxon>Liliopsida</taxon>
        <taxon>Poales</taxon>
        <taxon>Poaceae</taxon>
        <taxon>BOP clade</taxon>
        <taxon>Pooideae</taxon>
        <taxon>Triticodae</taxon>
        <taxon>Triticeae</taxon>
        <taxon>Triticinae</taxon>
        <taxon>Triticum</taxon>
    </lineage>
</organism>
<dbReference type="Proteomes" id="UP000015106">
    <property type="component" value="Chromosome 5"/>
</dbReference>
<evidence type="ECO:0000313" key="2">
    <source>
        <dbReference type="Proteomes" id="UP000015106"/>
    </source>
</evidence>
<dbReference type="Gramene" id="TuG1812G0500003199.01.T01">
    <property type="protein sequence ID" value="TuG1812G0500003199.01.T01.cds346553"/>
    <property type="gene ID" value="TuG1812G0500003199.01"/>
</dbReference>
<dbReference type="EnsemblPlants" id="TuG1812G0500003199.01.T01">
    <property type="protein sequence ID" value="TuG1812G0500003199.01.T01.cds346553"/>
    <property type="gene ID" value="TuG1812G0500003199.01"/>
</dbReference>
<evidence type="ECO:0008006" key="3">
    <source>
        <dbReference type="Google" id="ProtNLM"/>
    </source>
</evidence>
<dbReference type="PANTHER" id="PTHR33710">
    <property type="entry name" value="BNAC02G09200D PROTEIN"/>
    <property type="match status" value="1"/>
</dbReference>
<dbReference type="AlphaFoldDB" id="A0A8R7UJZ0"/>
<dbReference type="PANTHER" id="PTHR33710:SF49">
    <property type="entry name" value="OS01G0714200 PROTEIN"/>
    <property type="match status" value="1"/>
</dbReference>
<evidence type="ECO:0000313" key="1">
    <source>
        <dbReference type="EnsemblPlants" id="TuG1812G0500003199.01.T01.cds346553"/>
    </source>
</evidence>
<keyword evidence="2" id="KW-1185">Reference proteome</keyword>
<dbReference type="Gene3D" id="3.60.10.10">
    <property type="entry name" value="Endonuclease/exonuclease/phosphatase"/>
    <property type="match status" value="1"/>
</dbReference>
<reference evidence="1" key="2">
    <citation type="submission" date="2018-03" db="EMBL/GenBank/DDBJ databases">
        <title>The Triticum urartu genome reveals the dynamic nature of wheat genome evolution.</title>
        <authorList>
            <person name="Ling H."/>
            <person name="Ma B."/>
            <person name="Shi X."/>
            <person name="Liu H."/>
            <person name="Dong L."/>
            <person name="Sun H."/>
            <person name="Cao Y."/>
            <person name="Gao Q."/>
            <person name="Zheng S."/>
            <person name="Li Y."/>
            <person name="Yu Y."/>
            <person name="Du H."/>
            <person name="Qi M."/>
            <person name="Li Y."/>
            <person name="Yu H."/>
            <person name="Cui Y."/>
            <person name="Wang N."/>
            <person name="Chen C."/>
            <person name="Wu H."/>
            <person name="Zhao Y."/>
            <person name="Zhang J."/>
            <person name="Li Y."/>
            <person name="Zhou W."/>
            <person name="Zhang B."/>
            <person name="Hu W."/>
            <person name="Eijk M."/>
            <person name="Tang J."/>
            <person name="Witsenboer H."/>
            <person name="Zhao S."/>
            <person name="Li Z."/>
            <person name="Zhang A."/>
            <person name="Wang D."/>
            <person name="Liang C."/>
        </authorList>
    </citation>
    <scope>NUCLEOTIDE SEQUENCE [LARGE SCALE GENOMIC DNA]</scope>
    <source>
        <strain evidence="1">cv. G1812</strain>
    </source>
</reference>